<reference evidence="2" key="2">
    <citation type="submission" date="2025-09" db="UniProtKB">
        <authorList>
            <consortium name="Ensembl"/>
        </authorList>
    </citation>
    <scope>IDENTIFICATION</scope>
</reference>
<proteinExistence type="predicted"/>
<dbReference type="PROSITE" id="PS50181">
    <property type="entry name" value="FBOX"/>
    <property type="match status" value="1"/>
</dbReference>
<evidence type="ECO:0000313" key="2">
    <source>
        <dbReference type="Ensembl" id="ENSCLMP00005005226.1"/>
    </source>
</evidence>
<dbReference type="SUPFAM" id="SSF81383">
    <property type="entry name" value="F-box domain"/>
    <property type="match status" value="1"/>
</dbReference>
<dbReference type="GeneTree" id="ENSGT00940000180386"/>
<reference evidence="2" key="1">
    <citation type="submission" date="2025-08" db="UniProtKB">
        <authorList>
            <consortium name="Ensembl"/>
        </authorList>
    </citation>
    <scope>IDENTIFICATION</scope>
</reference>
<sequence length="62" mass="7435">MDELPQLPPEVWVYVFSYLCTEEKHTVRACCRQLKRLVDHPALWRDYTVVMFCPAYYTFACT</sequence>
<dbReference type="InterPro" id="IPR036047">
    <property type="entry name" value="F-box-like_dom_sf"/>
</dbReference>
<dbReference type="Ensembl" id="ENSCLMT00005005602.1">
    <property type="protein sequence ID" value="ENSCLMP00005005226.1"/>
    <property type="gene ID" value="ENSCLMG00005002824.1"/>
</dbReference>
<dbReference type="Proteomes" id="UP000694565">
    <property type="component" value="Unplaced"/>
</dbReference>
<name>A0A8C2YXU3_CYCLU</name>
<keyword evidence="3" id="KW-1185">Reference proteome</keyword>
<dbReference type="SMART" id="SM00256">
    <property type="entry name" value="FBOX"/>
    <property type="match status" value="1"/>
</dbReference>
<dbReference type="Pfam" id="PF12937">
    <property type="entry name" value="F-box-like"/>
    <property type="match status" value="1"/>
</dbReference>
<evidence type="ECO:0000313" key="3">
    <source>
        <dbReference type="Proteomes" id="UP000694565"/>
    </source>
</evidence>
<protein>
    <recommendedName>
        <fullName evidence="1">F-box domain-containing protein</fullName>
    </recommendedName>
</protein>
<organism evidence="2 3">
    <name type="scientific">Cyclopterus lumpus</name>
    <name type="common">Lumpsucker</name>
    <dbReference type="NCBI Taxonomy" id="8103"/>
    <lineage>
        <taxon>Eukaryota</taxon>
        <taxon>Metazoa</taxon>
        <taxon>Chordata</taxon>
        <taxon>Craniata</taxon>
        <taxon>Vertebrata</taxon>
        <taxon>Euteleostomi</taxon>
        <taxon>Actinopterygii</taxon>
        <taxon>Neopterygii</taxon>
        <taxon>Teleostei</taxon>
        <taxon>Neoteleostei</taxon>
        <taxon>Acanthomorphata</taxon>
        <taxon>Eupercaria</taxon>
        <taxon>Perciformes</taxon>
        <taxon>Cottioidei</taxon>
        <taxon>Cottales</taxon>
        <taxon>Cyclopteridae</taxon>
        <taxon>Cyclopterus</taxon>
    </lineage>
</organism>
<dbReference type="InterPro" id="IPR001810">
    <property type="entry name" value="F-box_dom"/>
</dbReference>
<dbReference type="AlphaFoldDB" id="A0A8C2YXU3"/>
<accession>A0A8C2YXU3</accession>
<dbReference type="Gene3D" id="1.20.1280.50">
    <property type="match status" value="1"/>
</dbReference>
<evidence type="ECO:0000259" key="1">
    <source>
        <dbReference type="PROSITE" id="PS50181"/>
    </source>
</evidence>
<feature type="domain" description="F-box" evidence="1">
    <location>
        <begin position="1"/>
        <end position="47"/>
    </location>
</feature>